<dbReference type="GO" id="GO:1990961">
    <property type="term" value="P:xenobiotic detoxification by transmembrane export across the plasma membrane"/>
    <property type="evidence" value="ECO:0007669"/>
    <property type="project" value="InterPro"/>
</dbReference>
<feature type="transmembrane region" description="Helical" evidence="8">
    <location>
        <begin position="155"/>
        <end position="175"/>
    </location>
</feature>
<dbReference type="SUPFAM" id="SSF103473">
    <property type="entry name" value="MFS general substrate transporter"/>
    <property type="match status" value="1"/>
</dbReference>
<keyword evidence="8" id="KW-0997">Cell inner membrane</keyword>
<dbReference type="Proteomes" id="UP000572377">
    <property type="component" value="Unassembled WGS sequence"/>
</dbReference>
<dbReference type="GO" id="GO:0015385">
    <property type="term" value="F:sodium:proton antiporter activity"/>
    <property type="evidence" value="ECO:0007669"/>
    <property type="project" value="TreeGrafter"/>
</dbReference>
<accession>A0A849L504</accession>
<proteinExistence type="inferred from homology"/>
<dbReference type="InterPro" id="IPR001958">
    <property type="entry name" value="Tet-R_TetA/multi-R_MdtG-like"/>
</dbReference>
<dbReference type="AlphaFoldDB" id="A0A849L504"/>
<sequence length="396" mass="40454">MPLILAGCTAISVLSTDLITPSIPDLPEAFGTSISLAQMTVGVNLAAYALAQLVHGPVADAIGRRMLLVLAFVVFAGFSVFCALAPNIETLLAGRFLQGLASSVPSVVIILIIRELYDPQKALKVMALYGATLGVAPAAGPLIGGYLHVWFGWSAGFWLIAALALGVGLLVWLVVPESLAQRRPFRPGASVSAYGALLKSPGYMGAALGVSLMFGAFYAYITTAPVVFIEIMGLPTERYGLTHLAIIAAFILGNILASRASANRDACALLRLAALGMVMAMVVLVVPIAVGLLSIPLVLGAMALYGICLALVLAAGPLVVLNAAGDAPQGPASALLGSLQLSAAALAGALSAHFYDHTALPMTLVMAGLVATGSVLVWRSCAGAVSRAARVSGPAD</sequence>
<feature type="transmembrane region" description="Helical" evidence="8">
    <location>
        <begin position="196"/>
        <end position="221"/>
    </location>
</feature>
<dbReference type="PANTHER" id="PTHR23502:SF132">
    <property type="entry name" value="POLYAMINE TRANSPORTER 2-RELATED"/>
    <property type="match status" value="1"/>
</dbReference>
<organism evidence="10 11">
    <name type="scientific">Halovulum dunhuangense</name>
    <dbReference type="NCBI Taxonomy" id="1505036"/>
    <lineage>
        <taxon>Bacteria</taxon>
        <taxon>Pseudomonadati</taxon>
        <taxon>Pseudomonadota</taxon>
        <taxon>Alphaproteobacteria</taxon>
        <taxon>Rhodobacterales</taxon>
        <taxon>Paracoccaceae</taxon>
        <taxon>Halovulum</taxon>
    </lineage>
</organism>
<evidence type="ECO:0000256" key="1">
    <source>
        <dbReference type="ARBA" id="ARBA00004651"/>
    </source>
</evidence>
<evidence type="ECO:0000313" key="10">
    <source>
        <dbReference type="EMBL" id="NNU81439.1"/>
    </source>
</evidence>
<evidence type="ECO:0000259" key="9">
    <source>
        <dbReference type="PROSITE" id="PS50850"/>
    </source>
</evidence>
<keyword evidence="7 8" id="KW-0472">Membrane</keyword>
<protein>
    <recommendedName>
        <fullName evidence="8">Bcr/CflA family efflux transporter</fullName>
    </recommendedName>
</protein>
<feature type="transmembrane region" description="Helical" evidence="8">
    <location>
        <begin position="125"/>
        <end position="149"/>
    </location>
</feature>
<dbReference type="NCBIfam" id="TIGR00710">
    <property type="entry name" value="efflux_Bcr_CflA"/>
    <property type="match status" value="1"/>
</dbReference>
<comment type="caution">
    <text evidence="10">The sequence shown here is derived from an EMBL/GenBank/DDBJ whole genome shotgun (WGS) entry which is preliminary data.</text>
</comment>
<dbReference type="InterPro" id="IPR036259">
    <property type="entry name" value="MFS_trans_sf"/>
</dbReference>
<evidence type="ECO:0000256" key="5">
    <source>
        <dbReference type="ARBA" id="ARBA00022692"/>
    </source>
</evidence>
<feature type="transmembrane region" description="Helical" evidence="8">
    <location>
        <begin position="360"/>
        <end position="378"/>
    </location>
</feature>
<evidence type="ECO:0000256" key="7">
    <source>
        <dbReference type="ARBA" id="ARBA00023136"/>
    </source>
</evidence>
<keyword evidence="5 8" id="KW-0812">Transmembrane</keyword>
<evidence type="ECO:0000256" key="6">
    <source>
        <dbReference type="ARBA" id="ARBA00022989"/>
    </source>
</evidence>
<comment type="caution">
    <text evidence="8">Lacks conserved residue(s) required for the propagation of feature annotation.</text>
</comment>
<dbReference type="PROSITE" id="PS50850">
    <property type="entry name" value="MFS"/>
    <property type="match status" value="1"/>
</dbReference>
<feature type="transmembrane region" description="Helical" evidence="8">
    <location>
        <begin position="31"/>
        <end position="54"/>
    </location>
</feature>
<reference evidence="10 11" key="1">
    <citation type="submission" date="2020-05" db="EMBL/GenBank/DDBJ databases">
        <title>Gimesia benthica sp. nov., a novel planctomycete isolated from a deep-sea water sample of the Northwest Indian Ocean.</title>
        <authorList>
            <person name="Wang J."/>
            <person name="Ruan C."/>
            <person name="Song L."/>
            <person name="Zhu Y."/>
            <person name="Li A."/>
            <person name="Zheng X."/>
            <person name="Wang L."/>
            <person name="Lu Z."/>
            <person name="Huang Y."/>
            <person name="Du W."/>
            <person name="Zhou Y."/>
            <person name="Huang L."/>
            <person name="Dai X."/>
        </authorList>
    </citation>
    <scope>NUCLEOTIDE SEQUENCE [LARGE SCALE GENOMIC DNA]</scope>
    <source>
        <strain evidence="10 11">YYQ-30</strain>
    </source>
</reference>
<dbReference type="PRINTS" id="PR01035">
    <property type="entry name" value="TCRTETA"/>
</dbReference>
<dbReference type="CDD" id="cd17320">
    <property type="entry name" value="MFS_MdfA_MDR_like"/>
    <property type="match status" value="1"/>
</dbReference>
<dbReference type="RefSeq" id="WP_171326281.1">
    <property type="nucleotide sequence ID" value="NZ_JABFBC010000002.1"/>
</dbReference>
<dbReference type="Pfam" id="PF07690">
    <property type="entry name" value="MFS_1"/>
    <property type="match status" value="1"/>
</dbReference>
<feature type="transmembrane region" description="Helical" evidence="8">
    <location>
        <begin position="241"/>
        <end position="257"/>
    </location>
</feature>
<dbReference type="InterPro" id="IPR004812">
    <property type="entry name" value="Efflux_drug-R_Bcr/CmlA"/>
</dbReference>
<keyword evidence="4" id="KW-1003">Cell membrane</keyword>
<dbReference type="InterPro" id="IPR020846">
    <property type="entry name" value="MFS_dom"/>
</dbReference>
<name>A0A849L504_9RHOB</name>
<feature type="transmembrane region" description="Helical" evidence="8">
    <location>
        <begin position="299"/>
        <end position="321"/>
    </location>
</feature>
<feature type="transmembrane region" description="Helical" evidence="8">
    <location>
        <begin position="66"/>
        <end position="86"/>
    </location>
</feature>
<feature type="transmembrane region" description="Helical" evidence="8">
    <location>
        <begin position="269"/>
        <end position="293"/>
    </location>
</feature>
<feature type="transmembrane region" description="Helical" evidence="8">
    <location>
        <begin position="92"/>
        <end position="113"/>
    </location>
</feature>
<evidence type="ECO:0000256" key="4">
    <source>
        <dbReference type="ARBA" id="ARBA00022475"/>
    </source>
</evidence>
<feature type="domain" description="Major facilitator superfamily (MFS) profile" evidence="9">
    <location>
        <begin position="1"/>
        <end position="385"/>
    </location>
</feature>
<keyword evidence="6 8" id="KW-1133">Transmembrane helix</keyword>
<keyword evidence="3 8" id="KW-0813">Transport</keyword>
<evidence type="ECO:0000313" key="11">
    <source>
        <dbReference type="Proteomes" id="UP000572377"/>
    </source>
</evidence>
<evidence type="ECO:0000256" key="8">
    <source>
        <dbReference type="RuleBase" id="RU365088"/>
    </source>
</evidence>
<dbReference type="EMBL" id="JABFBC010000002">
    <property type="protein sequence ID" value="NNU81439.1"/>
    <property type="molecule type" value="Genomic_DNA"/>
</dbReference>
<dbReference type="PANTHER" id="PTHR23502">
    <property type="entry name" value="MAJOR FACILITATOR SUPERFAMILY"/>
    <property type="match status" value="1"/>
</dbReference>
<keyword evidence="11" id="KW-1185">Reference proteome</keyword>
<gene>
    <name evidence="10" type="ORF">HMH01_13435</name>
</gene>
<dbReference type="Gene3D" id="1.20.1720.10">
    <property type="entry name" value="Multidrug resistance protein D"/>
    <property type="match status" value="1"/>
</dbReference>
<evidence type="ECO:0000256" key="3">
    <source>
        <dbReference type="ARBA" id="ARBA00022448"/>
    </source>
</evidence>
<dbReference type="GO" id="GO:0005886">
    <property type="term" value="C:plasma membrane"/>
    <property type="evidence" value="ECO:0007669"/>
    <property type="project" value="UniProtKB-SubCell"/>
</dbReference>
<comment type="similarity">
    <text evidence="2 8">Belongs to the major facilitator superfamily. Bcr/CmlA family.</text>
</comment>
<dbReference type="InterPro" id="IPR011701">
    <property type="entry name" value="MFS"/>
</dbReference>
<comment type="subcellular location">
    <subcellularLocation>
        <location evidence="8">Cell inner membrane</location>
        <topology evidence="8">Multi-pass membrane protein</topology>
    </subcellularLocation>
    <subcellularLocation>
        <location evidence="1">Cell membrane</location>
        <topology evidence="1">Multi-pass membrane protein</topology>
    </subcellularLocation>
</comment>
<evidence type="ECO:0000256" key="2">
    <source>
        <dbReference type="ARBA" id="ARBA00006236"/>
    </source>
</evidence>
<dbReference type="GO" id="GO:0042910">
    <property type="term" value="F:xenobiotic transmembrane transporter activity"/>
    <property type="evidence" value="ECO:0007669"/>
    <property type="project" value="InterPro"/>
</dbReference>
<feature type="transmembrane region" description="Helical" evidence="8">
    <location>
        <begin position="333"/>
        <end position="354"/>
    </location>
</feature>